<dbReference type="GO" id="GO:0004190">
    <property type="term" value="F:aspartic-type endopeptidase activity"/>
    <property type="evidence" value="ECO:0007669"/>
    <property type="project" value="InterPro"/>
</dbReference>
<organism evidence="4 6">
    <name type="scientific">Corynebacterium minutissimum</name>
    <dbReference type="NCBI Taxonomy" id="38301"/>
    <lineage>
        <taxon>Bacteria</taxon>
        <taxon>Bacillati</taxon>
        <taxon>Actinomycetota</taxon>
        <taxon>Actinomycetes</taxon>
        <taxon>Mycobacteriales</taxon>
        <taxon>Corynebacteriaceae</taxon>
        <taxon>Corynebacterium</taxon>
    </lineage>
</organism>
<feature type="transmembrane region" description="Helical" evidence="1">
    <location>
        <begin position="36"/>
        <end position="57"/>
    </location>
</feature>
<dbReference type="Proteomes" id="UP000254287">
    <property type="component" value="Unassembled WGS sequence"/>
</dbReference>
<dbReference type="KEGG" id="cmin:NCTC10288_01121"/>
<dbReference type="Proteomes" id="UP000249264">
    <property type="component" value="Chromosome 1"/>
</dbReference>
<evidence type="ECO:0000256" key="1">
    <source>
        <dbReference type="SAM" id="Phobius"/>
    </source>
</evidence>
<dbReference type="OrthoDB" id="4428077at2"/>
<keyword evidence="8" id="KW-1185">Reference proteome</keyword>
<dbReference type="GeneID" id="70783033"/>
<evidence type="ECO:0000313" key="7">
    <source>
        <dbReference type="Proteomes" id="UP000254287"/>
    </source>
</evidence>
<dbReference type="EMBL" id="LS483460">
    <property type="protein sequence ID" value="SQH99824.1"/>
    <property type="molecule type" value="Genomic_DNA"/>
</dbReference>
<name>A0A2X4UP58_9CORY</name>
<sequence length="130" mass="13638">MGVLVFLAWGCALIIYDIRFKRLPNYLTLPAALISLWWFSPVGLIWPGLYIALALATQRGSIGGGDLKLAIPLGMATAHVGGVIGVLGAIMGASISTVLWGLVMRDRAPAHGPGMLIATGLVLIFSPDTV</sequence>
<evidence type="ECO:0000313" key="3">
    <source>
        <dbReference type="EMBL" id="QPS59020.1"/>
    </source>
</evidence>
<evidence type="ECO:0000313" key="5">
    <source>
        <dbReference type="EMBL" id="STC78557.1"/>
    </source>
</evidence>
<evidence type="ECO:0000313" key="4">
    <source>
        <dbReference type="EMBL" id="SQH99824.1"/>
    </source>
</evidence>
<evidence type="ECO:0000313" key="8">
    <source>
        <dbReference type="Proteomes" id="UP000594905"/>
    </source>
</evidence>
<proteinExistence type="predicted"/>
<dbReference type="Proteomes" id="UP000594905">
    <property type="component" value="Chromosome"/>
</dbReference>
<dbReference type="Pfam" id="PF01478">
    <property type="entry name" value="Peptidase_A24"/>
    <property type="match status" value="1"/>
</dbReference>
<reference evidence="3 8" key="2">
    <citation type="submission" date="2020-12" db="EMBL/GenBank/DDBJ databases">
        <title>FDA dAtabase for Regulatory Grade micrObial Sequences (FDA-ARGOS): Supporting development and validation of Infectious Disease Dx tests.</title>
        <authorList>
            <person name="Sproer C."/>
            <person name="Gronow S."/>
            <person name="Severitt S."/>
            <person name="Schroder I."/>
            <person name="Tallon L."/>
            <person name="Sadzewicz L."/>
            <person name="Zhao X."/>
            <person name="Boylan J."/>
            <person name="Ott S."/>
            <person name="Bowen H."/>
            <person name="Vavikolanu K."/>
            <person name="Mehta A."/>
            <person name="Aluvathingal J."/>
            <person name="Nadendla S."/>
            <person name="Lowell S."/>
            <person name="Myers T."/>
            <person name="Yan Y."/>
            <person name="Sichtig H."/>
        </authorList>
    </citation>
    <scope>NUCLEOTIDE SEQUENCE [LARGE SCALE GENOMIC DNA]</scope>
    <source>
        <strain evidence="3 8">FDAARGOS_894</strain>
    </source>
</reference>
<feature type="transmembrane region" description="Helical" evidence="1">
    <location>
        <begin position="69"/>
        <end position="102"/>
    </location>
</feature>
<dbReference type="InterPro" id="IPR000045">
    <property type="entry name" value="Prepilin_IV_endopep_pep"/>
</dbReference>
<keyword evidence="1" id="KW-0472">Membrane</keyword>
<dbReference type="GO" id="GO:0016020">
    <property type="term" value="C:membrane"/>
    <property type="evidence" value="ECO:0007669"/>
    <property type="project" value="InterPro"/>
</dbReference>
<evidence type="ECO:0000313" key="6">
    <source>
        <dbReference type="Proteomes" id="UP000249264"/>
    </source>
</evidence>
<keyword evidence="1" id="KW-0812">Transmembrane</keyword>
<dbReference type="EMBL" id="UFXP01000001">
    <property type="protein sequence ID" value="STC78557.1"/>
    <property type="molecule type" value="Genomic_DNA"/>
</dbReference>
<dbReference type="RefSeq" id="WP_039675644.1">
    <property type="nucleotide sequence ID" value="NZ_CP065689.1"/>
</dbReference>
<dbReference type="AlphaFoldDB" id="A0A2X4UP58"/>
<keyword evidence="1" id="KW-1133">Transmembrane helix</keyword>
<gene>
    <name evidence="3" type="ORF">I6G51_08850</name>
    <name evidence="4" type="ORF">NCTC10288_01121</name>
    <name evidence="5" type="ORF">NCTC10289_01583</name>
</gene>
<evidence type="ECO:0000259" key="2">
    <source>
        <dbReference type="Pfam" id="PF01478"/>
    </source>
</evidence>
<accession>A0A2X4UP58</accession>
<dbReference type="EMBL" id="CP065689">
    <property type="protein sequence ID" value="QPS59020.1"/>
    <property type="molecule type" value="Genomic_DNA"/>
</dbReference>
<dbReference type="STRING" id="38301.NX84_07955"/>
<protein>
    <submittedName>
        <fullName evidence="3">Prepilin peptidase</fullName>
    </submittedName>
    <submittedName>
        <fullName evidence="4">Signal peptidase</fullName>
    </submittedName>
</protein>
<feature type="domain" description="Prepilin type IV endopeptidase peptidase" evidence="2">
    <location>
        <begin position="4"/>
        <end position="93"/>
    </location>
</feature>
<reference evidence="6 7" key="1">
    <citation type="submission" date="2018-06" db="EMBL/GenBank/DDBJ databases">
        <authorList>
            <consortium name="Pathogen Informatics"/>
            <person name="Doyle S."/>
        </authorList>
    </citation>
    <scope>NUCLEOTIDE SEQUENCE [LARGE SCALE GENOMIC DNA]</scope>
    <source>
        <strain evidence="4 6">NCTC10288</strain>
        <strain evidence="5 7">NCTC10289</strain>
    </source>
</reference>